<dbReference type="InterPro" id="IPR043014">
    <property type="entry name" value="Nibrin_BRCT2_sf"/>
</dbReference>
<evidence type="ECO:0000256" key="2">
    <source>
        <dbReference type="ARBA" id="ARBA00004322"/>
    </source>
</evidence>
<dbReference type="Pfam" id="PF00498">
    <property type="entry name" value="FHA"/>
    <property type="match status" value="1"/>
</dbReference>
<evidence type="ECO:0000313" key="13">
    <source>
        <dbReference type="EMBL" id="KAG8195302.1"/>
    </source>
</evidence>
<dbReference type="CDD" id="cd22667">
    <property type="entry name" value="FHA_NBN"/>
    <property type="match status" value="1"/>
</dbReference>
<dbReference type="Pfam" id="PF16508">
    <property type="entry name" value="NIBRIN_BRCT_II"/>
    <property type="match status" value="1"/>
</dbReference>
<reference evidence="13 14" key="1">
    <citation type="journal article" date="2022" name="Nat. Ecol. Evol.">
        <title>A masculinizing supergene underlies an exaggerated male reproductive morph in a spider.</title>
        <authorList>
            <person name="Hendrickx F."/>
            <person name="De Corte Z."/>
            <person name="Sonet G."/>
            <person name="Van Belleghem S.M."/>
            <person name="Kostlbacher S."/>
            <person name="Vangestel C."/>
        </authorList>
    </citation>
    <scope>NUCLEOTIDE SEQUENCE [LARGE SCALE GENOMIC DNA]</scope>
    <source>
        <strain evidence="13">W744_W776</strain>
    </source>
</reference>
<feature type="domain" description="FHA" evidence="12">
    <location>
        <begin position="22"/>
        <end position="82"/>
    </location>
</feature>
<feature type="region of interest" description="Disordered" evidence="11">
    <location>
        <begin position="408"/>
        <end position="491"/>
    </location>
</feature>
<evidence type="ECO:0000256" key="5">
    <source>
        <dbReference type="ARBA" id="ARBA00022763"/>
    </source>
</evidence>
<evidence type="ECO:0000259" key="12">
    <source>
        <dbReference type="PROSITE" id="PS50006"/>
    </source>
</evidence>
<dbReference type="EMBL" id="JAFNEN010000090">
    <property type="protein sequence ID" value="KAG8195302.1"/>
    <property type="molecule type" value="Genomic_DNA"/>
</dbReference>
<name>A0AAV6VH80_9ARAC</name>
<evidence type="ECO:0000256" key="4">
    <source>
        <dbReference type="ARBA" id="ARBA00022454"/>
    </source>
</evidence>
<dbReference type="InterPro" id="IPR008984">
    <property type="entry name" value="SMAD_FHA_dom_sf"/>
</dbReference>
<organism evidence="13 14">
    <name type="scientific">Oedothorax gibbosus</name>
    <dbReference type="NCBI Taxonomy" id="931172"/>
    <lineage>
        <taxon>Eukaryota</taxon>
        <taxon>Metazoa</taxon>
        <taxon>Ecdysozoa</taxon>
        <taxon>Arthropoda</taxon>
        <taxon>Chelicerata</taxon>
        <taxon>Arachnida</taxon>
        <taxon>Araneae</taxon>
        <taxon>Araneomorphae</taxon>
        <taxon>Entelegynae</taxon>
        <taxon>Araneoidea</taxon>
        <taxon>Linyphiidae</taxon>
        <taxon>Erigoninae</taxon>
        <taxon>Oedothorax</taxon>
    </lineage>
</organism>
<keyword evidence="6" id="KW-0234">DNA repair</keyword>
<keyword evidence="4" id="KW-0158">Chromosome</keyword>
<comment type="subcellular location">
    <subcellularLocation>
        <location evidence="1">Chromosome</location>
    </subcellularLocation>
    <subcellularLocation>
        <location evidence="2">Nucleus</location>
        <location evidence="2">PML body</location>
    </subcellularLocation>
</comment>
<evidence type="ECO:0000256" key="7">
    <source>
        <dbReference type="ARBA" id="ARBA00023242"/>
    </source>
</evidence>
<keyword evidence="8" id="KW-0469">Meiosis</keyword>
<evidence type="ECO:0000313" key="14">
    <source>
        <dbReference type="Proteomes" id="UP000827092"/>
    </source>
</evidence>
<dbReference type="SMART" id="SM00240">
    <property type="entry name" value="FHA"/>
    <property type="match status" value="1"/>
</dbReference>
<dbReference type="InterPro" id="IPR032429">
    <property type="entry name" value="Nibrin_BRCT2"/>
</dbReference>
<evidence type="ECO:0000256" key="3">
    <source>
        <dbReference type="ARBA" id="ARBA00020013"/>
    </source>
</evidence>
<evidence type="ECO:0000256" key="11">
    <source>
        <dbReference type="SAM" id="MobiDB-lite"/>
    </source>
</evidence>
<dbReference type="CDD" id="cd17741">
    <property type="entry name" value="BRCT_nibrin"/>
    <property type="match status" value="1"/>
</dbReference>
<dbReference type="GO" id="GO:0030870">
    <property type="term" value="C:Mre11 complex"/>
    <property type="evidence" value="ECO:0007669"/>
    <property type="project" value="InterPro"/>
</dbReference>
<dbReference type="Gene3D" id="3.40.50.10190">
    <property type="entry name" value="BRCT domain"/>
    <property type="match status" value="1"/>
</dbReference>
<evidence type="ECO:0000256" key="9">
    <source>
        <dbReference type="ARBA" id="ARBA00023306"/>
    </source>
</evidence>
<dbReference type="SUPFAM" id="SSF52113">
    <property type="entry name" value="BRCT domain"/>
    <property type="match status" value="1"/>
</dbReference>
<sequence length="588" mass="66515">MWKLKHSKKDHVENYLFVGEEFVVGRKDASLLIEKDPSVSRRHAVLFVEHPEENLGDPSKKSSLFLRDEGSKYGTFHNGKRVTGQTQVFENDVIKFGQFESEYKVLQIPLVVTTSCLAVPAKRDLKRTVHKLGGYLVSEWQPSCSHLAMTEVKVTIKALCCLLSTKPIVKPEYFQDLRQSLKTSTFLLPNQYVPPIGEALIDKEEVSFDINPQRKVLFKNKTFFFIDEKQYKKLQMGIVLGGGTASILTSENLDPDKLLQDGCCVIDPMKESQSSIEVTDILPTVVSLLLKKNRRLIPESDIGLSVAYCSTEKFCNPNVNISEVLHTSKIQSQTLTQQVYVPDTEDKTTRTEKRQNARPSEACSSLHLSSFQIGTPVHEDIHVYDTPLSAQVKQELDDIFDEPMELNPEIPAKKEIVSPPSPVRPAKRQKTSDVQHKEEFPVPSPKADNEEAEEVKNIPRLSPEHNSRNHSPESRVRNSSPPPSVKTNGFSHITEELPRNLMKIEFVELVVRKTAPALQQYRNSSIKNFKKFKKVMPKHAQALPRIIGAHELAPFDKAAAEIFNNDVWDDAPEEAQEVSQPTKGEFDW</sequence>
<dbReference type="GO" id="GO:0016605">
    <property type="term" value="C:PML body"/>
    <property type="evidence" value="ECO:0007669"/>
    <property type="project" value="UniProtKB-SubCell"/>
</dbReference>
<dbReference type="PANTHER" id="PTHR12162">
    <property type="entry name" value="NIBRIN-RELATED"/>
    <property type="match status" value="1"/>
</dbReference>
<dbReference type="PROSITE" id="PS50006">
    <property type="entry name" value="FHA_DOMAIN"/>
    <property type="match status" value="1"/>
</dbReference>
<dbReference type="GO" id="GO:0000724">
    <property type="term" value="P:double-strand break repair via homologous recombination"/>
    <property type="evidence" value="ECO:0007669"/>
    <property type="project" value="TreeGrafter"/>
</dbReference>
<dbReference type="GO" id="GO:0005694">
    <property type="term" value="C:chromosome"/>
    <property type="evidence" value="ECO:0007669"/>
    <property type="project" value="UniProtKB-SubCell"/>
</dbReference>
<dbReference type="Gene3D" id="3.40.50.10980">
    <property type="entry name" value="Nibrin, BRCT2 domain"/>
    <property type="match status" value="1"/>
</dbReference>
<dbReference type="PANTHER" id="PTHR12162:SF0">
    <property type="entry name" value="NIBRIN"/>
    <property type="match status" value="1"/>
</dbReference>
<proteinExistence type="inferred from homology"/>
<protein>
    <recommendedName>
        <fullName evidence="3">Nibrin</fullName>
    </recommendedName>
</protein>
<feature type="compositionally biased region" description="Basic and acidic residues" evidence="11">
    <location>
        <begin position="430"/>
        <end position="440"/>
    </location>
</feature>
<comment type="caution">
    <text evidence="13">The sequence shown here is derived from an EMBL/GenBank/DDBJ whole genome shotgun (WGS) entry which is preliminary data.</text>
</comment>
<dbReference type="FunFam" id="2.60.200.20:FF:000017">
    <property type="entry name" value="Nibrin"/>
    <property type="match status" value="1"/>
</dbReference>
<accession>A0AAV6VH80</accession>
<gene>
    <name evidence="13" type="ORF">JTE90_028449</name>
</gene>
<dbReference type="Proteomes" id="UP000827092">
    <property type="component" value="Unassembled WGS sequence"/>
</dbReference>
<dbReference type="Gene3D" id="2.60.200.20">
    <property type="match status" value="1"/>
</dbReference>
<keyword evidence="7" id="KW-0539">Nucleus</keyword>
<dbReference type="InterPro" id="IPR036420">
    <property type="entry name" value="BRCT_dom_sf"/>
</dbReference>
<comment type="similarity">
    <text evidence="10">Belongs to the Nibrin family.</text>
</comment>
<evidence type="ECO:0000256" key="6">
    <source>
        <dbReference type="ARBA" id="ARBA00023204"/>
    </source>
</evidence>
<dbReference type="GO" id="GO:0007095">
    <property type="term" value="P:mitotic G2 DNA damage checkpoint signaling"/>
    <property type="evidence" value="ECO:0007669"/>
    <property type="project" value="InterPro"/>
</dbReference>
<evidence type="ECO:0000256" key="1">
    <source>
        <dbReference type="ARBA" id="ARBA00004286"/>
    </source>
</evidence>
<feature type="compositionally biased region" description="Basic and acidic residues" evidence="11">
    <location>
        <begin position="344"/>
        <end position="355"/>
    </location>
</feature>
<dbReference type="GO" id="GO:0051321">
    <property type="term" value="P:meiotic cell cycle"/>
    <property type="evidence" value="ECO:0007669"/>
    <property type="project" value="UniProtKB-KW"/>
</dbReference>
<keyword evidence="9" id="KW-0131">Cell cycle</keyword>
<dbReference type="GO" id="GO:0003684">
    <property type="term" value="F:damaged DNA binding"/>
    <property type="evidence" value="ECO:0007669"/>
    <property type="project" value="TreeGrafter"/>
</dbReference>
<evidence type="ECO:0000256" key="10">
    <source>
        <dbReference type="ARBA" id="ARBA00044757"/>
    </source>
</evidence>
<dbReference type="InterPro" id="IPR040227">
    <property type="entry name" value="Nibrin-rel"/>
</dbReference>
<feature type="compositionally biased region" description="Basic and acidic residues" evidence="11">
    <location>
        <begin position="454"/>
        <end position="476"/>
    </location>
</feature>
<dbReference type="SUPFAM" id="SSF49879">
    <property type="entry name" value="SMAD/FHA domain"/>
    <property type="match status" value="1"/>
</dbReference>
<feature type="region of interest" description="Disordered" evidence="11">
    <location>
        <begin position="343"/>
        <end position="365"/>
    </location>
</feature>
<keyword evidence="14" id="KW-1185">Reference proteome</keyword>
<evidence type="ECO:0000256" key="8">
    <source>
        <dbReference type="ARBA" id="ARBA00023254"/>
    </source>
</evidence>
<dbReference type="FunFam" id="3.40.50.10980:FF:000001">
    <property type="entry name" value="Nibrin"/>
    <property type="match status" value="1"/>
</dbReference>
<dbReference type="InterPro" id="IPR000253">
    <property type="entry name" value="FHA_dom"/>
</dbReference>
<keyword evidence="5" id="KW-0227">DNA damage</keyword>
<dbReference type="AlphaFoldDB" id="A0AAV6VH80"/>